<evidence type="ECO:0000256" key="1">
    <source>
        <dbReference type="SAM" id="Phobius"/>
    </source>
</evidence>
<dbReference type="EMBL" id="MNPJ01000030">
    <property type="protein sequence ID" value="OQS53528.1"/>
    <property type="molecule type" value="Genomic_DNA"/>
</dbReference>
<sequence length="376" mass="45071">MFCFYILNSILCINNINNEINNEILNSSNKIKICKNQLITCYTFVSRNKSFYLLNGLKATLSHKDKITYKDARKNTLNYFYMLTIFLLNKDSKIILNKDSKIILNKDSKIILNKEHKILNLKNSNRLLLKEITSYEDIANITNNKDEIYDIYESIKLRVLGIKEGKNDELYDLTDNIKYNNITDYNIKYNDYNIKYNNTNYNNNNIYYDINILNNNKHFTIKIENIEKLRKFEIFKYILNNKNKEIKYNILYQTIVNNKYNNSILFSKCAFYRKEELEEFLSDTEQKTICFTFEFININEIECIDIFKQLDYITKYTKEENINNSDNTTNTDICNNTNNNKLNIKNIIFIIICIILSICIIFYIIYNYNKKEKKYQ</sequence>
<dbReference type="Proteomes" id="UP000192758">
    <property type="component" value="Unassembled WGS sequence"/>
</dbReference>
<gene>
    <name evidence="2" type="ORF">EHP00_2484</name>
</gene>
<evidence type="ECO:0000313" key="3">
    <source>
        <dbReference type="Proteomes" id="UP000192758"/>
    </source>
</evidence>
<proteinExistence type="predicted"/>
<keyword evidence="1" id="KW-0472">Membrane</keyword>
<comment type="caution">
    <text evidence="2">The sequence shown here is derived from an EMBL/GenBank/DDBJ whole genome shotgun (WGS) entry which is preliminary data.</text>
</comment>
<organism evidence="2 3">
    <name type="scientific">Ecytonucleospora hepatopenaei</name>
    <dbReference type="NCBI Taxonomy" id="646526"/>
    <lineage>
        <taxon>Eukaryota</taxon>
        <taxon>Fungi</taxon>
        <taxon>Fungi incertae sedis</taxon>
        <taxon>Microsporidia</taxon>
        <taxon>Enterocytozoonidae</taxon>
        <taxon>Ecytonucleospora</taxon>
    </lineage>
</organism>
<keyword evidence="3" id="KW-1185">Reference proteome</keyword>
<accession>A0A1W0E2R8</accession>
<dbReference type="VEuPathDB" id="MicrosporidiaDB:EHP00_2484"/>
<dbReference type="AlphaFoldDB" id="A0A1W0E2R8"/>
<name>A0A1W0E2R8_9MICR</name>
<feature type="transmembrane region" description="Helical" evidence="1">
    <location>
        <begin position="347"/>
        <end position="366"/>
    </location>
</feature>
<protein>
    <submittedName>
        <fullName evidence="2">Uncharacterized protein</fullName>
    </submittedName>
</protein>
<reference evidence="2 3" key="1">
    <citation type="journal article" date="2017" name="Environ. Microbiol.">
        <title>Decay of the glycolytic pathway and adaptation to intranuclear parasitism within Enterocytozoonidae microsporidia.</title>
        <authorList>
            <person name="Wiredu Boakye D."/>
            <person name="Jaroenlak P."/>
            <person name="Prachumwat A."/>
            <person name="Williams T.A."/>
            <person name="Bateman K.S."/>
            <person name="Itsathitphaisarn O."/>
            <person name="Sritunyalucksana K."/>
            <person name="Paszkiewicz K.H."/>
            <person name="Moore K.A."/>
            <person name="Stentiford G.D."/>
            <person name="Williams B.A."/>
        </authorList>
    </citation>
    <scope>NUCLEOTIDE SEQUENCE [LARGE SCALE GENOMIC DNA]</scope>
    <source>
        <strain evidence="2 3">TH1</strain>
    </source>
</reference>
<keyword evidence="1" id="KW-1133">Transmembrane helix</keyword>
<evidence type="ECO:0000313" key="2">
    <source>
        <dbReference type="EMBL" id="OQS53528.1"/>
    </source>
</evidence>
<keyword evidence="1" id="KW-0812">Transmembrane</keyword>